<dbReference type="PANTHER" id="PTHR40980">
    <property type="entry name" value="PLUG DOMAIN-CONTAINING PROTEIN"/>
    <property type="match status" value="1"/>
</dbReference>
<sequence length="1072" mass="115825">MWDVRRDHAIGLLPTRLSRRCHADVTALPRATATAPPKPAEEVGTIRGNTMKSNLSNRVRGRVVAHALLAGCALSPLTVATAHARPDAATPVGAPRAPGAITGTVSQAGSGEYLDGASVSIPALDLSTVVDRTGRFSLVGVPAGTHELVIRYVGFPDARRTVTVADAPVTLDVAMTTEVGVAAGEGAEIVVSGSRPIAESEAAALQIQRTSPSLVSVIASDSIGRLPDQNVAQAVSRLPGVGVQRDQGQARYITLRGAPINWTTLSIDGINVVSPEGRDARFDSIPSAIASQIVVRKAVTPDMTGETIAGNVDIITRSAFDYPGLKVQAKGGLGHVELGKKTEYEGSLVISDRIDTGIGEFGIVSSASLYRRGMVTDNFETDFEAVKEDKRPGYQTRNWARETENKLYRLTRKNYSLSTRLDWRPAPGHKLFAETIYSAFADDEQRNNYIFDLDDQQSRAPTGSAACNVNTRPATGTTGYADVCTGNTPLLGTVYGIDLNANFTVRKYKQSVFTNTVGGDHELGEWKVAWRGNFTRSIDDRTQPAQLNYESPSFANAPNRLTVGYDLTDPQLAKVQLFRTIRNADGTFSRGAQVTAIEDFPTSLTRLRSLKAQDVTEAYTAKLDVSREASLFGAQTVFTAGVRYDDRTKTANENLLDINSAAQFAAAGISTNYSAIAKPGGFQGEIPLGYTFQYFDRDKVLGLVDQAKTVASYLPVDANYYKVGEKVYSAYAMATVTTNWGSIIGGARVEHIRNDARAFSIDAATSVATPVEAKSSQTLVYPSLHLNWDVNDRMKARLSFNTGAARPDYDQLRPNLTYNDANLTVSGGNPDAKPEKAKGVDLYVEYYTMPRGFLSIGAYYKDVTNVLFDSVQTFGNNILNSGGSDRSQYQFSTVLNGGKGYIMGIEGAIQQQLDPFTADLGLPDWMGGFGIQLNATINKSRADTPGTSDIPSRKVPLPGASDAIYNLIGYYEKYGFSARVSYQNRSAWLDAIGSVAKVGDTVRGVDGGDFYWAKDNELDASVRYAINGNFEIYADFANLLNGPGRRYVGSSAYTIEHETFGRRYTGGVRVTF</sequence>
<comment type="caution">
    <text evidence="12">The sequence shown here is derived from an EMBL/GenBank/DDBJ whole genome shotgun (WGS) entry which is preliminary data.</text>
</comment>
<dbReference type="SUPFAM" id="SSF56935">
    <property type="entry name" value="Porins"/>
    <property type="match status" value="1"/>
</dbReference>
<evidence type="ECO:0000256" key="1">
    <source>
        <dbReference type="ARBA" id="ARBA00004571"/>
    </source>
</evidence>
<keyword evidence="2 8" id="KW-0813">Transport</keyword>
<dbReference type="Pfam" id="PF07715">
    <property type="entry name" value="Plug"/>
    <property type="match status" value="1"/>
</dbReference>
<dbReference type="GO" id="GO:0009279">
    <property type="term" value="C:cell outer membrane"/>
    <property type="evidence" value="ECO:0007669"/>
    <property type="project" value="UniProtKB-SubCell"/>
</dbReference>
<dbReference type="Gene3D" id="2.40.170.20">
    <property type="entry name" value="TonB-dependent receptor, beta-barrel domain"/>
    <property type="match status" value="1"/>
</dbReference>
<dbReference type="SUPFAM" id="SSF49464">
    <property type="entry name" value="Carboxypeptidase regulatory domain-like"/>
    <property type="match status" value="1"/>
</dbReference>
<dbReference type="InterPro" id="IPR037066">
    <property type="entry name" value="Plug_dom_sf"/>
</dbReference>
<dbReference type="NCBIfam" id="TIGR01782">
    <property type="entry name" value="TonB-Xanth-Caul"/>
    <property type="match status" value="1"/>
</dbReference>
<evidence type="ECO:0000313" key="13">
    <source>
        <dbReference type="Proteomes" id="UP000249555"/>
    </source>
</evidence>
<dbReference type="Gene3D" id="2.60.40.1120">
    <property type="entry name" value="Carboxypeptidase-like, regulatory domain"/>
    <property type="match status" value="1"/>
</dbReference>
<keyword evidence="5 9" id="KW-0798">TonB box</keyword>
<evidence type="ECO:0000256" key="3">
    <source>
        <dbReference type="ARBA" id="ARBA00022452"/>
    </source>
</evidence>
<dbReference type="Proteomes" id="UP000249555">
    <property type="component" value="Unassembled WGS sequence"/>
</dbReference>
<dbReference type="PANTHER" id="PTHR40980:SF4">
    <property type="entry name" value="TONB-DEPENDENT RECEPTOR-LIKE BETA-BARREL DOMAIN-CONTAINING PROTEIN"/>
    <property type="match status" value="1"/>
</dbReference>
<evidence type="ECO:0000256" key="4">
    <source>
        <dbReference type="ARBA" id="ARBA00022692"/>
    </source>
</evidence>
<evidence type="ECO:0000256" key="9">
    <source>
        <dbReference type="RuleBase" id="RU003357"/>
    </source>
</evidence>
<protein>
    <submittedName>
        <fullName evidence="12">TonB-dependent receptor</fullName>
    </submittedName>
</protein>
<evidence type="ECO:0000256" key="2">
    <source>
        <dbReference type="ARBA" id="ARBA00022448"/>
    </source>
</evidence>
<dbReference type="InterPro" id="IPR000531">
    <property type="entry name" value="Beta-barrel_TonB"/>
</dbReference>
<dbReference type="InterPro" id="IPR008969">
    <property type="entry name" value="CarboxyPept-like_regulatory"/>
</dbReference>
<gene>
    <name evidence="12" type="ORF">DI640_06865</name>
</gene>
<proteinExistence type="inferred from homology"/>
<keyword evidence="7 8" id="KW-0998">Cell outer membrane</keyword>
<keyword evidence="3 8" id="KW-1134">Transmembrane beta strand</keyword>
<dbReference type="EMBL" id="QFMX01000005">
    <property type="protein sequence ID" value="PZO74959.1"/>
    <property type="molecule type" value="Genomic_DNA"/>
</dbReference>
<feature type="domain" description="TonB-dependent receptor plug" evidence="11">
    <location>
        <begin position="208"/>
        <end position="305"/>
    </location>
</feature>
<evidence type="ECO:0000256" key="6">
    <source>
        <dbReference type="ARBA" id="ARBA00023136"/>
    </source>
</evidence>
<dbReference type="Gene3D" id="2.170.130.10">
    <property type="entry name" value="TonB-dependent receptor, plug domain"/>
    <property type="match status" value="1"/>
</dbReference>
<evidence type="ECO:0000256" key="5">
    <source>
        <dbReference type="ARBA" id="ARBA00023077"/>
    </source>
</evidence>
<dbReference type="AlphaFoldDB" id="A0A2W4Z5C3"/>
<name>A0A2W4Z5C3_9SPHN</name>
<feature type="domain" description="TonB-dependent receptor-like beta-barrel" evidence="10">
    <location>
        <begin position="564"/>
        <end position="1039"/>
    </location>
</feature>
<reference evidence="12 13" key="1">
    <citation type="submission" date="2017-08" db="EMBL/GenBank/DDBJ databases">
        <title>Infants hospitalized years apart are colonized by the same room-sourced microbial strains.</title>
        <authorList>
            <person name="Brooks B."/>
            <person name="Olm M.R."/>
            <person name="Firek B.A."/>
            <person name="Baker R."/>
            <person name="Thomas B.C."/>
            <person name="Morowitz M.J."/>
            <person name="Banfield J.F."/>
        </authorList>
    </citation>
    <scope>NUCLEOTIDE SEQUENCE [LARGE SCALE GENOMIC DNA]</scope>
    <source>
        <strain evidence="12">S2_018_000_R3_119</strain>
    </source>
</reference>
<comment type="similarity">
    <text evidence="8 9">Belongs to the TonB-dependent receptor family.</text>
</comment>
<dbReference type="InterPro" id="IPR010104">
    <property type="entry name" value="TonB_rcpt_bac"/>
</dbReference>
<comment type="subcellular location">
    <subcellularLocation>
        <location evidence="1 8">Cell outer membrane</location>
        <topology evidence="1 8">Multi-pass membrane protein</topology>
    </subcellularLocation>
</comment>
<keyword evidence="6 8" id="KW-0472">Membrane</keyword>
<evidence type="ECO:0000256" key="7">
    <source>
        <dbReference type="ARBA" id="ARBA00023237"/>
    </source>
</evidence>
<dbReference type="Pfam" id="PF00593">
    <property type="entry name" value="TonB_dep_Rec_b-barrel"/>
    <property type="match status" value="1"/>
</dbReference>
<dbReference type="Pfam" id="PF13620">
    <property type="entry name" value="CarboxypepD_reg"/>
    <property type="match status" value="1"/>
</dbReference>
<evidence type="ECO:0000313" key="12">
    <source>
        <dbReference type="EMBL" id="PZO74959.1"/>
    </source>
</evidence>
<dbReference type="InterPro" id="IPR036942">
    <property type="entry name" value="Beta-barrel_TonB_sf"/>
</dbReference>
<keyword evidence="4 8" id="KW-0812">Transmembrane</keyword>
<evidence type="ECO:0000259" key="11">
    <source>
        <dbReference type="Pfam" id="PF07715"/>
    </source>
</evidence>
<organism evidence="12 13">
    <name type="scientific">Sphingomonas taxi</name>
    <dbReference type="NCBI Taxonomy" id="1549858"/>
    <lineage>
        <taxon>Bacteria</taxon>
        <taxon>Pseudomonadati</taxon>
        <taxon>Pseudomonadota</taxon>
        <taxon>Alphaproteobacteria</taxon>
        <taxon>Sphingomonadales</taxon>
        <taxon>Sphingomonadaceae</taxon>
        <taxon>Sphingomonas</taxon>
    </lineage>
</organism>
<dbReference type="InterPro" id="IPR039426">
    <property type="entry name" value="TonB-dep_rcpt-like"/>
</dbReference>
<accession>A0A2W4Z5C3</accession>
<dbReference type="PROSITE" id="PS52016">
    <property type="entry name" value="TONB_DEPENDENT_REC_3"/>
    <property type="match status" value="1"/>
</dbReference>
<keyword evidence="12" id="KW-0675">Receptor</keyword>
<dbReference type="InterPro" id="IPR012910">
    <property type="entry name" value="Plug_dom"/>
</dbReference>
<evidence type="ECO:0000256" key="8">
    <source>
        <dbReference type="PROSITE-ProRule" id="PRU01360"/>
    </source>
</evidence>
<evidence type="ECO:0000259" key="10">
    <source>
        <dbReference type="Pfam" id="PF00593"/>
    </source>
</evidence>